<comment type="caution">
    <text evidence="1">The sequence shown here is derived from an EMBL/GenBank/DDBJ whole genome shotgun (WGS) entry which is preliminary data.</text>
</comment>
<reference evidence="1" key="2">
    <citation type="journal article" date="2021" name="PeerJ">
        <title>Extensive microbial diversity within the chicken gut microbiome revealed by metagenomics and culture.</title>
        <authorList>
            <person name="Gilroy R."/>
            <person name="Ravi A."/>
            <person name="Getino M."/>
            <person name="Pursley I."/>
            <person name="Horton D.L."/>
            <person name="Alikhan N.F."/>
            <person name="Baker D."/>
            <person name="Gharbi K."/>
            <person name="Hall N."/>
            <person name="Watson M."/>
            <person name="Adriaenssens E.M."/>
            <person name="Foster-Nyarko E."/>
            <person name="Jarju S."/>
            <person name="Secka A."/>
            <person name="Antonio M."/>
            <person name="Oren A."/>
            <person name="Chaudhuri R.R."/>
            <person name="La Ragione R."/>
            <person name="Hildebrand F."/>
            <person name="Pallen M.J."/>
        </authorList>
    </citation>
    <scope>NUCLEOTIDE SEQUENCE</scope>
    <source>
        <strain evidence="1">ChiBcec6-7307</strain>
    </source>
</reference>
<sequence length="162" mass="18171">MNSRTEAAAPLSLKIVMNDIKICVQKLEGLEPAGLICHCCLENPLPFRGMGDMILKIDRLCDSLGFPEASPARRTLRPEGGPSGEEEKGVRFYHEFKEFGAMKGELFAVFLTLRYRQNVSWQGSVHFSGDAGVYQFRSVLELMGYMMEKIEELQKRGGEYAG</sequence>
<organism evidence="1 2">
    <name type="scientific">Candidatus Merdiplasma excrementigallinarum</name>
    <dbReference type="NCBI Taxonomy" id="2840864"/>
    <lineage>
        <taxon>Bacteria</taxon>
        <taxon>Bacillati</taxon>
        <taxon>Bacillota</taxon>
        <taxon>Clostridia</taxon>
        <taxon>Lachnospirales</taxon>
        <taxon>Lachnospiraceae</taxon>
        <taxon>Lachnospiraceae incertae sedis</taxon>
        <taxon>Candidatus Merdiplasma</taxon>
    </lineage>
</organism>
<protein>
    <submittedName>
        <fullName evidence="1">Uncharacterized protein</fullName>
    </submittedName>
</protein>
<dbReference type="AlphaFoldDB" id="A0A9D1NZ99"/>
<dbReference type="EMBL" id="DVOS01000036">
    <property type="protein sequence ID" value="HIV23000.1"/>
    <property type="molecule type" value="Genomic_DNA"/>
</dbReference>
<reference evidence="1" key="1">
    <citation type="submission" date="2020-10" db="EMBL/GenBank/DDBJ databases">
        <authorList>
            <person name="Gilroy R."/>
        </authorList>
    </citation>
    <scope>NUCLEOTIDE SEQUENCE</scope>
    <source>
        <strain evidence="1">ChiBcec6-7307</strain>
    </source>
</reference>
<proteinExistence type="predicted"/>
<accession>A0A9D1NZ99</accession>
<evidence type="ECO:0000313" key="2">
    <source>
        <dbReference type="Proteomes" id="UP000886889"/>
    </source>
</evidence>
<evidence type="ECO:0000313" key="1">
    <source>
        <dbReference type="EMBL" id="HIV23000.1"/>
    </source>
</evidence>
<name>A0A9D1NZ99_9FIRM</name>
<dbReference type="Proteomes" id="UP000886889">
    <property type="component" value="Unassembled WGS sequence"/>
</dbReference>
<gene>
    <name evidence="1" type="ORF">IAC80_03575</name>
</gene>